<dbReference type="Proteomes" id="UP001177023">
    <property type="component" value="Unassembled WGS sequence"/>
</dbReference>
<feature type="non-terminal residue" evidence="2">
    <location>
        <position position="97"/>
    </location>
</feature>
<dbReference type="EMBL" id="CATQJA010000870">
    <property type="protein sequence ID" value="CAJ0564395.1"/>
    <property type="molecule type" value="Genomic_DNA"/>
</dbReference>
<gene>
    <name evidence="2" type="ORF">MSPICULIGERA_LOCUS3070</name>
</gene>
<evidence type="ECO:0000256" key="1">
    <source>
        <dbReference type="SAM" id="Phobius"/>
    </source>
</evidence>
<sequence>MVLLLQGFVVSLFMGGNAVLFNFIAPYVFTTVNTSVVFPCVMMVTTMGVSIFQPFLNIFFNKSIGGAVVRIITGRPPKKSSIAVTTTSARAIVAIKK</sequence>
<accession>A0AA36FRI0</accession>
<evidence type="ECO:0000313" key="2">
    <source>
        <dbReference type="EMBL" id="CAJ0564395.1"/>
    </source>
</evidence>
<keyword evidence="1" id="KW-0472">Membrane</keyword>
<keyword evidence="1" id="KW-0812">Transmembrane</keyword>
<name>A0AA36FRI0_9BILA</name>
<keyword evidence="3" id="KW-1185">Reference proteome</keyword>
<proteinExistence type="predicted"/>
<dbReference type="AlphaFoldDB" id="A0AA36FRI0"/>
<feature type="transmembrane region" description="Helical" evidence="1">
    <location>
        <begin position="36"/>
        <end position="60"/>
    </location>
</feature>
<reference evidence="2" key="1">
    <citation type="submission" date="2023-06" db="EMBL/GenBank/DDBJ databases">
        <authorList>
            <person name="Delattre M."/>
        </authorList>
    </citation>
    <scope>NUCLEOTIDE SEQUENCE</scope>
    <source>
        <strain evidence="2">AF72</strain>
    </source>
</reference>
<comment type="caution">
    <text evidence="2">The sequence shown here is derived from an EMBL/GenBank/DDBJ whole genome shotgun (WGS) entry which is preliminary data.</text>
</comment>
<protein>
    <submittedName>
        <fullName evidence="2">Uncharacterized protein</fullName>
    </submittedName>
</protein>
<keyword evidence="1" id="KW-1133">Transmembrane helix</keyword>
<organism evidence="2 3">
    <name type="scientific">Mesorhabditis spiculigera</name>
    <dbReference type="NCBI Taxonomy" id="96644"/>
    <lineage>
        <taxon>Eukaryota</taxon>
        <taxon>Metazoa</taxon>
        <taxon>Ecdysozoa</taxon>
        <taxon>Nematoda</taxon>
        <taxon>Chromadorea</taxon>
        <taxon>Rhabditida</taxon>
        <taxon>Rhabditina</taxon>
        <taxon>Rhabditomorpha</taxon>
        <taxon>Rhabditoidea</taxon>
        <taxon>Rhabditidae</taxon>
        <taxon>Mesorhabditinae</taxon>
        <taxon>Mesorhabditis</taxon>
    </lineage>
</organism>
<evidence type="ECO:0000313" key="3">
    <source>
        <dbReference type="Proteomes" id="UP001177023"/>
    </source>
</evidence>